<reference evidence="3 4" key="1">
    <citation type="submission" date="2021-02" db="EMBL/GenBank/DDBJ databases">
        <title>Paracoccus methylovroum sp.nov., a new methanol and methylamine utilizing methylotrophic denitrifer.</title>
        <authorList>
            <person name="Timsy T."/>
            <person name="Behrendt U."/>
            <person name="Ulrich A."/>
            <person name="Spanner T."/>
            <person name="Foesel B.U."/>
            <person name="Horn M.A."/>
            <person name="Kolb S."/>
        </authorList>
    </citation>
    <scope>NUCLEOTIDE SEQUENCE [LARGE SCALE GENOMIC DNA]</scope>
    <source>
        <strain evidence="3 4">H4-D09</strain>
    </source>
</reference>
<dbReference type="SUPFAM" id="SSF53807">
    <property type="entry name" value="Helical backbone' metal receptor"/>
    <property type="match status" value="1"/>
</dbReference>
<dbReference type="Proteomes" id="UP000663629">
    <property type="component" value="Chromosome 1"/>
</dbReference>
<dbReference type="Pfam" id="PF01497">
    <property type="entry name" value="Peripla_BP_2"/>
    <property type="match status" value="1"/>
</dbReference>
<sequence length="347" mass="36868">MIQLTRRALAGLLLTAALTVSFAPAAPAFDGRTITDITGREVQVPTDPARVFAAGPPAAVLLYTLKPQAMIGWVSAPKPEAAPFLLPEAAALPELGRLTGRGDTLNLEVLLSANPDLIVDYGAVNDTYIDLAGRIQEQSGVPYALIDGSFAHMSQGIREMADILGVPERGEELATYADRTLADLDALLAGIPESDRPTVYLARGSEGLETPARGSINAEIIERIGARNVTAAETQGLTSVSPEQVQAWAPEVIITIDRDFAANVGNMPEWQGIPAVTNGRVYLAPSAPFGFIDAPPSVNRLAGLIWLSHKLYPTAATGDLRTEIADFYGLFYGIRPDEAVLTDLLGE</sequence>
<dbReference type="PANTHER" id="PTHR30535:SF34">
    <property type="entry name" value="MOLYBDATE-BINDING PROTEIN MOLA"/>
    <property type="match status" value="1"/>
</dbReference>
<dbReference type="EMBL" id="CP070368">
    <property type="protein sequence ID" value="QRZ12517.1"/>
    <property type="molecule type" value="Genomic_DNA"/>
</dbReference>
<keyword evidence="1" id="KW-0732">Signal</keyword>
<dbReference type="InterPro" id="IPR002491">
    <property type="entry name" value="ABC_transptr_periplasmic_BD"/>
</dbReference>
<name>A0ABX7JE56_9RHOB</name>
<feature type="chain" id="PRO_5046012566" evidence="1">
    <location>
        <begin position="26"/>
        <end position="347"/>
    </location>
</feature>
<feature type="signal peptide" evidence="1">
    <location>
        <begin position="1"/>
        <end position="25"/>
    </location>
</feature>
<feature type="domain" description="Fe/B12 periplasmic-binding" evidence="2">
    <location>
        <begin position="50"/>
        <end position="315"/>
    </location>
</feature>
<evidence type="ECO:0000259" key="2">
    <source>
        <dbReference type="PROSITE" id="PS50983"/>
    </source>
</evidence>
<dbReference type="Gene3D" id="1.20.58.2180">
    <property type="match status" value="1"/>
</dbReference>
<keyword evidence="4" id="KW-1185">Reference proteome</keyword>
<dbReference type="PANTHER" id="PTHR30535">
    <property type="entry name" value="VITAMIN B12-BINDING PROTEIN"/>
    <property type="match status" value="1"/>
</dbReference>
<dbReference type="CDD" id="cd01147">
    <property type="entry name" value="HemV-2"/>
    <property type="match status" value="1"/>
</dbReference>
<gene>
    <name evidence="3" type="ORF">JWJ88_07800</name>
</gene>
<dbReference type="PROSITE" id="PS50983">
    <property type="entry name" value="FE_B12_PBP"/>
    <property type="match status" value="1"/>
</dbReference>
<proteinExistence type="predicted"/>
<protein>
    <submittedName>
        <fullName evidence="3">Iron ABC transporter substrate-binding protein</fullName>
    </submittedName>
</protein>
<dbReference type="Gene3D" id="3.40.50.1980">
    <property type="entry name" value="Nitrogenase molybdenum iron protein domain"/>
    <property type="match status" value="2"/>
</dbReference>
<organism evidence="3 4">
    <name type="scientific">Paracoccus methylovorus</name>
    <dbReference type="NCBI Taxonomy" id="2812658"/>
    <lineage>
        <taxon>Bacteria</taxon>
        <taxon>Pseudomonadati</taxon>
        <taxon>Pseudomonadota</taxon>
        <taxon>Alphaproteobacteria</taxon>
        <taxon>Rhodobacterales</taxon>
        <taxon>Paracoccaceae</taxon>
        <taxon>Paracoccus</taxon>
    </lineage>
</organism>
<dbReference type="RefSeq" id="WP_205293549.1">
    <property type="nucleotide sequence ID" value="NZ_CP070368.1"/>
</dbReference>
<accession>A0ABX7JE56</accession>
<evidence type="ECO:0000313" key="3">
    <source>
        <dbReference type="EMBL" id="QRZ12517.1"/>
    </source>
</evidence>
<dbReference type="InterPro" id="IPR050902">
    <property type="entry name" value="ABC_Transporter_SBP"/>
</dbReference>
<evidence type="ECO:0000256" key="1">
    <source>
        <dbReference type="SAM" id="SignalP"/>
    </source>
</evidence>
<evidence type="ECO:0000313" key="4">
    <source>
        <dbReference type="Proteomes" id="UP000663629"/>
    </source>
</evidence>